<accession>A0A915JYW9</accession>
<keyword evidence="1" id="KW-1185">Reference proteome</keyword>
<organism evidence="1 2">
    <name type="scientific">Romanomermis culicivorax</name>
    <name type="common">Nematode worm</name>
    <dbReference type="NCBI Taxonomy" id="13658"/>
    <lineage>
        <taxon>Eukaryota</taxon>
        <taxon>Metazoa</taxon>
        <taxon>Ecdysozoa</taxon>
        <taxon>Nematoda</taxon>
        <taxon>Enoplea</taxon>
        <taxon>Dorylaimia</taxon>
        <taxon>Mermithida</taxon>
        <taxon>Mermithoidea</taxon>
        <taxon>Mermithidae</taxon>
        <taxon>Romanomermis</taxon>
    </lineage>
</organism>
<proteinExistence type="predicted"/>
<dbReference type="Proteomes" id="UP000887565">
    <property type="component" value="Unplaced"/>
</dbReference>
<reference evidence="2" key="1">
    <citation type="submission" date="2022-11" db="UniProtKB">
        <authorList>
            <consortium name="WormBaseParasite"/>
        </authorList>
    </citation>
    <scope>IDENTIFICATION</scope>
</reference>
<protein>
    <submittedName>
        <fullName evidence="2">Uncharacterized protein</fullName>
    </submittedName>
</protein>
<dbReference type="AlphaFoldDB" id="A0A915JYW9"/>
<name>A0A915JYW9_ROMCU</name>
<evidence type="ECO:0000313" key="2">
    <source>
        <dbReference type="WBParaSite" id="nRc.2.0.1.t31185-RA"/>
    </source>
</evidence>
<sequence>MRKEWHGRFNFSENLMNFQSDKNVPIVGERVSGAIKCYSIDFHSLDLVLRWPSLQHSFGGILSSGKY</sequence>
<evidence type="ECO:0000313" key="1">
    <source>
        <dbReference type="Proteomes" id="UP000887565"/>
    </source>
</evidence>
<dbReference type="WBParaSite" id="nRc.2.0.1.t31185-RA">
    <property type="protein sequence ID" value="nRc.2.0.1.t31185-RA"/>
    <property type="gene ID" value="nRc.2.0.1.g31185"/>
</dbReference>